<keyword evidence="5" id="KW-0547">Nucleotide-binding</keyword>
<evidence type="ECO:0000256" key="5">
    <source>
        <dbReference type="ARBA" id="ARBA00022741"/>
    </source>
</evidence>
<evidence type="ECO:0000256" key="1">
    <source>
        <dbReference type="ARBA" id="ARBA00000085"/>
    </source>
</evidence>
<dbReference type="PANTHER" id="PTHR24421">
    <property type="entry name" value="NITRATE/NITRITE SENSOR PROTEIN NARX-RELATED"/>
    <property type="match status" value="1"/>
</dbReference>
<dbReference type="PANTHER" id="PTHR24421:SF10">
    <property type="entry name" value="NITRATE_NITRITE SENSOR PROTEIN NARQ"/>
    <property type="match status" value="1"/>
</dbReference>
<keyword evidence="6" id="KW-0418">Kinase</keyword>
<evidence type="ECO:0000256" key="7">
    <source>
        <dbReference type="ARBA" id="ARBA00022840"/>
    </source>
</evidence>
<feature type="region of interest" description="Disordered" evidence="9">
    <location>
        <begin position="195"/>
        <end position="218"/>
    </location>
</feature>
<feature type="domain" description="Signal transduction histidine kinase subgroup 3 dimerisation and phosphoacceptor" evidence="11">
    <location>
        <begin position="125"/>
        <end position="193"/>
    </location>
</feature>
<evidence type="ECO:0000256" key="10">
    <source>
        <dbReference type="SAM" id="Phobius"/>
    </source>
</evidence>
<evidence type="ECO:0000256" key="2">
    <source>
        <dbReference type="ARBA" id="ARBA00012438"/>
    </source>
</evidence>
<feature type="transmembrane region" description="Helical" evidence="10">
    <location>
        <begin position="12"/>
        <end position="41"/>
    </location>
</feature>
<dbReference type="Proteomes" id="UP000251995">
    <property type="component" value="Chromosome"/>
</dbReference>
<dbReference type="GO" id="GO:0000155">
    <property type="term" value="F:phosphorelay sensor kinase activity"/>
    <property type="evidence" value="ECO:0007669"/>
    <property type="project" value="InterPro"/>
</dbReference>
<evidence type="ECO:0000256" key="3">
    <source>
        <dbReference type="ARBA" id="ARBA00022553"/>
    </source>
</evidence>
<dbReference type="EMBL" id="CP025198">
    <property type="protein sequence ID" value="AXE39379.1"/>
    <property type="molecule type" value="Genomic_DNA"/>
</dbReference>
<feature type="transmembrane region" description="Helical" evidence="10">
    <location>
        <begin position="75"/>
        <end position="98"/>
    </location>
</feature>
<keyword evidence="13" id="KW-1185">Reference proteome</keyword>
<evidence type="ECO:0000256" key="9">
    <source>
        <dbReference type="SAM" id="MobiDB-lite"/>
    </source>
</evidence>
<dbReference type="Pfam" id="PF07730">
    <property type="entry name" value="HisKA_3"/>
    <property type="match status" value="1"/>
</dbReference>
<dbReference type="EC" id="2.7.13.3" evidence="2"/>
<dbReference type="InterPro" id="IPR050482">
    <property type="entry name" value="Sensor_HK_TwoCompSys"/>
</dbReference>
<dbReference type="GO" id="GO:0016020">
    <property type="term" value="C:membrane"/>
    <property type="evidence" value="ECO:0007669"/>
    <property type="project" value="InterPro"/>
</dbReference>
<sequence length="352" mass="37696">MALSCWFPRASAVLLWLSIPVTLTVYTVGLLPIVGVVVCTVVTATTAVTFLCVNAGVMLVAVIAIAFRWPTIPEALFWAGIVLLAVSIALGLVIRAVLRGSAERQHQEETIRQVREQAERARREERLRLAHEMHDYVAHELTVSVAALAATQFDITAVERRSDADREILEAVERSNRRALEELRHALRVLDTEDDTVEDELPVPSSPFPPGPTNTASLPDLIEGAARDLRVVGDRVTLSVNGGAGLALGTADLEMARRFLTEGVTNAVKHGGLGAAVLIRADSVDKAVTIAIANTIGASVPPAESTGLGLRGLREEAERHGCELASGRSSDDAGYDWTIELRIPTGRGNSVA</sequence>
<evidence type="ECO:0000259" key="11">
    <source>
        <dbReference type="Pfam" id="PF07730"/>
    </source>
</evidence>
<reference evidence="12 13" key="1">
    <citation type="submission" date="2017-12" db="EMBL/GenBank/DDBJ databases">
        <title>The whole genome sequence of the Acidipropionibacterium virtanenii sp. nov. type strain JS278.</title>
        <authorList>
            <person name="Laine P."/>
            <person name="Deptula P."/>
            <person name="Varmanen P."/>
            <person name="Auvinen P."/>
        </authorList>
    </citation>
    <scope>NUCLEOTIDE SEQUENCE [LARGE SCALE GENOMIC DNA]</scope>
    <source>
        <strain evidence="12 13">JS278</strain>
    </source>
</reference>
<dbReference type="GO" id="GO:0046983">
    <property type="term" value="F:protein dimerization activity"/>
    <property type="evidence" value="ECO:0007669"/>
    <property type="project" value="InterPro"/>
</dbReference>
<dbReference type="InterPro" id="IPR036890">
    <property type="entry name" value="HATPase_C_sf"/>
</dbReference>
<evidence type="ECO:0000256" key="6">
    <source>
        <dbReference type="ARBA" id="ARBA00022777"/>
    </source>
</evidence>
<keyword evidence="10" id="KW-0472">Membrane</keyword>
<dbReference type="Gene3D" id="1.20.5.1930">
    <property type="match status" value="1"/>
</dbReference>
<keyword evidence="7" id="KW-0067">ATP-binding</keyword>
<dbReference type="GO" id="GO:0005524">
    <property type="term" value="F:ATP binding"/>
    <property type="evidence" value="ECO:0007669"/>
    <property type="project" value="UniProtKB-KW"/>
</dbReference>
<name>A0A344UVT1_9ACTN</name>
<dbReference type="AlphaFoldDB" id="A0A344UVT1"/>
<dbReference type="KEGG" id="acij:JS278_02227"/>
<dbReference type="SUPFAM" id="SSF55874">
    <property type="entry name" value="ATPase domain of HSP90 chaperone/DNA topoisomerase II/histidine kinase"/>
    <property type="match status" value="1"/>
</dbReference>
<accession>A0A344UVT1</accession>
<dbReference type="InterPro" id="IPR011712">
    <property type="entry name" value="Sig_transdc_His_kin_sub3_dim/P"/>
</dbReference>
<feature type="transmembrane region" description="Helical" evidence="10">
    <location>
        <begin position="48"/>
        <end position="69"/>
    </location>
</feature>
<proteinExistence type="predicted"/>
<protein>
    <recommendedName>
        <fullName evidence="2">histidine kinase</fullName>
        <ecNumber evidence="2">2.7.13.3</ecNumber>
    </recommendedName>
</protein>
<comment type="catalytic activity">
    <reaction evidence="1">
        <text>ATP + protein L-histidine = ADP + protein N-phospho-L-histidine.</text>
        <dbReference type="EC" id="2.7.13.3"/>
    </reaction>
</comment>
<keyword evidence="4" id="KW-0808">Transferase</keyword>
<dbReference type="Gene3D" id="3.30.565.10">
    <property type="entry name" value="Histidine kinase-like ATPase, C-terminal domain"/>
    <property type="match status" value="1"/>
</dbReference>
<organism evidence="12 13">
    <name type="scientific">Acidipropionibacterium virtanenii</name>
    <dbReference type="NCBI Taxonomy" id="2057246"/>
    <lineage>
        <taxon>Bacteria</taxon>
        <taxon>Bacillati</taxon>
        <taxon>Actinomycetota</taxon>
        <taxon>Actinomycetes</taxon>
        <taxon>Propionibacteriales</taxon>
        <taxon>Propionibacteriaceae</taxon>
        <taxon>Acidipropionibacterium</taxon>
    </lineage>
</organism>
<keyword evidence="10" id="KW-0812">Transmembrane</keyword>
<keyword evidence="3" id="KW-0597">Phosphoprotein</keyword>
<evidence type="ECO:0000313" key="12">
    <source>
        <dbReference type="EMBL" id="AXE39379.1"/>
    </source>
</evidence>
<evidence type="ECO:0000313" key="13">
    <source>
        <dbReference type="Proteomes" id="UP000251995"/>
    </source>
</evidence>
<gene>
    <name evidence="12" type="ORF">JS278_02227</name>
</gene>
<keyword evidence="8" id="KW-0902">Two-component regulatory system</keyword>
<evidence type="ECO:0000256" key="8">
    <source>
        <dbReference type="ARBA" id="ARBA00023012"/>
    </source>
</evidence>
<keyword evidence="10" id="KW-1133">Transmembrane helix</keyword>
<evidence type="ECO:0000256" key="4">
    <source>
        <dbReference type="ARBA" id="ARBA00022679"/>
    </source>
</evidence>